<name>A0ABR1FFB1_9ASCO</name>
<dbReference type="InterPro" id="IPR039223">
    <property type="entry name" value="AATF/Bfr2"/>
</dbReference>
<dbReference type="RefSeq" id="XP_064771558.1">
    <property type="nucleotide sequence ID" value="XM_064915187.1"/>
</dbReference>
<evidence type="ECO:0000259" key="4">
    <source>
        <dbReference type="Pfam" id="PF13339"/>
    </source>
</evidence>
<dbReference type="Pfam" id="PF13339">
    <property type="entry name" value="AATF-Che1"/>
    <property type="match status" value="1"/>
</dbReference>
<dbReference type="InterPro" id="IPR012617">
    <property type="entry name" value="AATF_C"/>
</dbReference>
<accession>A0ABR1FFB1</accession>
<dbReference type="PANTHER" id="PTHR15565:SF0">
    <property type="entry name" value="PROTEIN AATF"/>
    <property type="match status" value="1"/>
</dbReference>
<protein>
    <recommendedName>
        <fullName evidence="2">Protein BFR2</fullName>
    </recommendedName>
</protein>
<organism evidence="5 6">
    <name type="scientific">Myxozyma melibiosi</name>
    <dbReference type="NCBI Taxonomy" id="54550"/>
    <lineage>
        <taxon>Eukaryota</taxon>
        <taxon>Fungi</taxon>
        <taxon>Dikarya</taxon>
        <taxon>Ascomycota</taxon>
        <taxon>Saccharomycotina</taxon>
        <taxon>Lipomycetes</taxon>
        <taxon>Lipomycetales</taxon>
        <taxon>Lipomycetaceae</taxon>
        <taxon>Myxozyma</taxon>
    </lineage>
</organism>
<dbReference type="EMBL" id="JBBJBU010000001">
    <property type="protein sequence ID" value="KAK7208525.1"/>
    <property type="molecule type" value="Genomic_DNA"/>
</dbReference>
<dbReference type="Pfam" id="PF08164">
    <property type="entry name" value="TRAUB"/>
    <property type="match status" value="1"/>
</dbReference>
<feature type="domain" description="Apoptosis-antagonizing transcription factor C-terminal" evidence="3">
    <location>
        <begin position="212"/>
        <end position="295"/>
    </location>
</feature>
<sequence length="305" mass="34414">MASQSDNYQNGLAVKRQATIYERILDGRIQLQKSITSLNKALDIVQQNESYAEDTEVQSLISEAQDKIFELLEDLIQLRRRLLESNEIDIPALPTLRKRKRVSGHYKTSVALSDASSPYRTAVLEKWSRKVQSANGVGALASSKKFSVLNQSISFQIADLLRDMDRLVARTRVDRNASAGGAKAANESKRVERVSDDSLRSESFIYDDTDFYQMLLKDLVEKNMADSDVTSSALASGVKWTVSKQKVKKPDLDTKASKGRKLRYHVQEKIQNFMAPEPQATWNEEQIDDLFSGLFGQKIMDVVNE</sequence>
<evidence type="ECO:0000259" key="3">
    <source>
        <dbReference type="Pfam" id="PF08164"/>
    </source>
</evidence>
<reference evidence="5 6" key="1">
    <citation type="submission" date="2024-03" db="EMBL/GenBank/DDBJ databases">
        <title>Genome-scale model development and genomic sequencing of the oleaginous clade Lipomyces.</title>
        <authorList>
            <consortium name="Lawrence Berkeley National Laboratory"/>
            <person name="Czajka J.J."/>
            <person name="Han Y."/>
            <person name="Kim J."/>
            <person name="Mondo S.J."/>
            <person name="Hofstad B.A."/>
            <person name="Robles A."/>
            <person name="Haridas S."/>
            <person name="Riley R."/>
            <person name="LaButti K."/>
            <person name="Pangilinan J."/>
            <person name="Andreopoulos W."/>
            <person name="Lipzen A."/>
            <person name="Yan J."/>
            <person name="Wang M."/>
            <person name="Ng V."/>
            <person name="Grigoriev I.V."/>
            <person name="Spatafora J.W."/>
            <person name="Magnuson J.K."/>
            <person name="Baker S.E."/>
            <person name="Pomraning K.R."/>
        </authorList>
    </citation>
    <scope>NUCLEOTIDE SEQUENCE [LARGE SCALE GENOMIC DNA]</scope>
    <source>
        <strain evidence="5 6">Phaff 52-87</strain>
    </source>
</reference>
<comment type="caution">
    <text evidence="5">The sequence shown here is derived from an EMBL/GenBank/DDBJ whole genome shotgun (WGS) entry which is preliminary data.</text>
</comment>
<gene>
    <name evidence="5" type="ORF">BZA70DRAFT_52781</name>
</gene>
<dbReference type="InterPro" id="IPR025160">
    <property type="entry name" value="AATF"/>
</dbReference>
<feature type="domain" description="AATF leucine zipper-containing" evidence="4">
    <location>
        <begin position="9"/>
        <end position="130"/>
    </location>
</feature>
<dbReference type="GeneID" id="90040699"/>
<evidence type="ECO:0000313" key="6">
    <source>
        <dbReference type="Proteomes" id="UP001498771"/>
    </source>
</evidence>
<dbReference type="Proteomes" id="UP001498771">
    <property type="component" value="Unassembled WGS sequence"/>
</dbReference>
<evidence type="ECO:0000256" key="1">
    <source>
        <dbReference type="ARBA" id="ARBA00008966"/>
    </source>
</evidence>
<dbReference type="PANTHER" id="PTHR15565">
    <property type="entry name" value="AATF PROTEIN APOPTOSIS ANTAGONIZING TRANSCRIPTION FACTOR"/>
    <property type="match status" value="1"/>
</dbReference>
<keyword evidence="6" id="KW-1185">Reference proteome</keyword>
<proteinExistence type="inferred from homology"/>
<evidence type="ECO:0000256" key="2">
    <source>
        <dbReference type="ARBA" id="ARBA00013850"/>
    </source>
</evidence>
<comment type="similarity">
    <text evidence="1">Belongs to the AATF family.</text>
</comment>
<evidence type="ECO:0000313" key="5">
    <source>
        <dbReference type="EMBL" id="KAK7208525.1"/>
    </source>
</evidence>